<evidence type="ECO:0000313" key="2">
    <source>
        <dbReference type="EMBL" id="QFY41513.1"/>
    </source>
</evidence>
<dbReference type="PANTHER" id="PTHR34400:SF4">
    <property type="entry name" value="MEMBRANE PROTEIN"/>
    <property type="match status" value="1"/>
</dbReference>
<dbReference type="InterPro" id="IPR009078">
    <property type="entry name" value="Ferritin-like_SF"/>
</dbReference>
<name>A0A5Q0BC42_9GAMM</name>
<dbReference type="InParanoid" id="A0A5Q0BC42"/>
<proteinExistence type="predicted"/>
<dbReference type="PANTHER" id="PTHR34400">
    <property type="match status" value="1"/>
</dbReference>
<organism evidence="2 3">
    <name type="scientific">Candidatus Methylospira mobilis</name>
    <dbReference type="NCBI Taxonomy" id="1808979"/>
    <lineage>
        <taxon>Bacteria</taxon>
        <taxon>Pseudomonadati</taxon>
        <taxon>Pseudomonadota</taxon>
        <taxon>Gammaproteobacteria</taxon>
        <taxon>Methylococcales</taxon>
        <taxon>Methylococcaceae</taxon>
        <taxon>Candidatus Methylospira</taxon>
    </lineage>
</organism>
<feature type="domain" description="Iminophenyl-pyruvate dimer synthase" evidence="1">
    <location>
        <begin position="48"/>
        <end position="241"/>
    </location>
</feature>
<dbReference type="InterPro" id="IPR012347">
    <property type="entry name" value="Ferritin-like"/>
</dbReference>
<dbReference type="SUPFAM" id="SSF47240">
    <property type="entry name" value="Ferritin-like"/>
    <property type="match status" value="1"/>
</dbReference>
<keyword evidence="3" id="KW-1185">Reference proteome</keyword>
<evidence type="ECO:0000313" key="3">
    <source>
        <dbReference type="Proteomes" id="UP000325755"/>
    </source>
</evidence>
<dbReference type="OrthoDB" id="9795032at2"/>
<evidence type="ECO:0000259" key="1">
    <source>
        <dbReference type="Pfam" id="PF12902"/>
    </source>
</evidence>
<dbReference type="InterPro" id="IPR026820">
    <property type="entry name" value="VioB/RebD_dom"/>
</dbReference>
<dbReference type="Gene3D" id="1.20.1260.10">
    <property type="match status" value="1"/>
</dbReference>
<accession>A0A5Q0BC42</accession>
<dbReference type="RefSeq" id="WP_153247494.1">
    <property type="nucleotide sequence ID" value="NZ_CP044205.1"/>
</dbReference>
<dbReference type="PROSITE" id="PS51318">
    <property type="entry name" value="TAT"/>
    <property type="match status" value="1"/>
</dbReference>
<dbReference type="InterPro" id="IPR006311">
    <property type="entry name" value="TAT_signal"/>
</dbReference>
<reference evidence="2 3" key="1">
    <citation type="submission" date="2019-09" db="EMBL/GenBank/DDBJ databases">
        <title>Ecophysiology of the spiral-shaped methanotroph Methylospira mobilis as revealed by the complete genome sequence.</title>
        <authorList>
            <person name="Oshkin I.Y."/>
            <person name="Dedysh S.N."/>
            <person name="Miroshnikov K."/>
            <person name="Danilova O.V."/>
            <person name="Hakobyan A."/>
            <person name="Liesack W."/>
        </authorList>
    </citation>
    <scope>NUCLEOTIDE SEQUENCE [LARGE SCALE GENOMIC DNA]</scope>
    <source>
        <strain evidence="2 3">Shm1</strain>
    </source>
</reference>
<dbReference type="Pfam" id="PF12902">
    <property type="entry name" value="Ferritin-like"/>
    <property type="match status" value="1"/>
</dbReference>
<dbReference type="Proteomes" id="UP000325755">
    <property type="component" value="Chromosome"/>
</dbReference>
<dbReference type="KEGG" id="mmob:F6R98_01810"/>
<gene>
    <name evidence="2" type="ORF">F6R98_01810</name>
</gene>
<dbReference type="AlphaFoldDB" id="A0A5Q0BC42"/>
<dbReference type="EMBL" id="CP044205">
    <property type="protein sequence ID" value="QFY41513.1"/>
    <property type="molecule type" value="Genomic_DNA"/>
</dbReference>
<protein>
    <recommendedName>
        <fullName evidence="1">Iminophenyl-pyruvate dimer synthase domain-containing protein</fullName>
    </recommendedName>
</protein>
<sequence>MVSRRNILKMGLAGVGQSLFAPVSGAAATPGAIHNDHGQDIAWLRNALQTAIQLEFATIPLYLCAAWSITDAADPARNTLLDIVQEEMLHMGLACNMLSAIGGRPDICSPGSVPVYPGALPGGIHPGMTAALRRLTPSTLDVFMAIENPEAPVVSDTAYSEQSSTIGAFYSQIWQVFKRLRPRFASTGQIEGSLGLFTMHSLDDVDSAINEIIHQGSGTPSSPMNAKGNGLAHYYRFAELHHGRRLVQKPGEAWGFHGDVVAFPSVYPMADIPSGGYLRQDLPAPVWESIHAFDRCYSAMLKSLDAALTRGSQRNLADSVMQMREMKDIGVALMKQPISANNPGCGNYGPCFRFIG</sequence>